<dbReference type="InterPro" id="IPR014710">
    <property type="entry name" value="RmlC-like_jellyroll"/>
</dbReference>
<evidence type="ECO:0000313" key="3">
    <source>
        <dbReference type="EMBL" id="RNF34071.1"/>
    </source>
</evidence>
<proteinExistence type="predicted"/>
<sequence length="240" mass="26167">MRIASSPPDKHCDADGDKKSIRWRETMNGFQTTFRSVCVNMAWLNTVLGNEATRITFYIGSMVFPPGMSRPTATSFDRVCSRVELVRLDRAVTIESTTGGKIMRKITKSFTSCTIMAISVALGFGLNAAVADQATTTPVLKTDLMGVDGTEANIVEFDVGAGWETERHTHPGHVFVYMQEGSILVDVDGKEPQTYTAGDAFYELPDKPMTARTASADEGARFIVFQVGPTGEPIMVPHSD</sequence>
<dbReference type="InterPro" id="IPR011051">
    <property type="entry name" value="RmlC_Cupin_sf"/>
</dbReference>
<dbReference type="SUPFAM" id="SSF51182">
    <property type="entry name" value="RmlC-like cupins"/>
    <property type="match status" value="1"/>
</dbReference>
<keyword evidence="1" id="KW-0472">Membrane</keyword>
<name>A0A422QVW7_9RHOB</name>
<keyword evidence="4" id="KW-1185">Reference proteome</keyword>
<keyword evidence="1" id="KW-0812">Transmembrane</keyword>
<dbReference type="OrthoDB" id="9793521at2"/>
<organism evidence="3 4">
    <name type="scientific">Paracoccus methylarcula</name>
    <dbReference type="NCBI Taxonomy" id="72022"/>
    <lineage>
        <taxon>Bacteria</taxon>
        <taxon>Pseudomonadati</taxon>
        <taxon>Pseudomonadota</taxon>
        <taxon>Alphaproteobacteria</taxon>
        <taxon>Rhodobacterales</taxon>
        <taxon>Paracoccaceae</taxon>
        <taxon>Paracoccus</taxon>
    </lineage>
</organism>
<dbReference type="EMBL" id="PXNQ02000008">
    <property type="protein sequence ID" value="RNF34071.1"/>
    <property type="molecule type" value="Genomic_DNA"/>
</dbReference>
<feature type="domain" description="Cupin type-2" evidence="2">
    <location>
        <begin position="157"/>
        <end position="223"/>
    </location>
</feature>
<dbReference type="PANTHER" id="PTHR38599:SF1">
    <property type="entry name" value="CUPIN DOMAIN PROTEIN (AFU_ORTHOLOGUE AFUA_3G13620)"/>
    <property type="match status" value="1"/>
</dbReference>
<gene>
    <name evidence="3" type="ORF">A7A09_013395</name>
</gene>
<accession>A0A422QVW7</accession>
<dbReference type="AlphaFoldDB" id="A0A422QVW7"/>
<protein>
    <submittedName>
        <fullName evidence="3">Cupin domain-containing protein</fullName>
    </submittedName>
</protein>
<keyword evidence="1" id="KW-1133">Transmembrane helix</keyword>
<dbReference type="Gene3D" id="2.60.120.10">
    <property type="entry name" value="Jelly Rolls"/>
    <property type="match status" value="1"/>
</dbReference>
<dbReference type="Pfam" id="PF07883">
    <property type="entry name" value="Cupin_2"/>
    <property type="match status" value="1"/>
</dbReference>
<evidence type="ECO:0000259" key="2">
    <source>
        <dbReference type="Pfam" id="PF07883"/>
    </source>
</evidence>
<evidence type="ECO:0000313" key="4">
    <source>
        <dbReference type="Proteomes" id="UP000238137"/>
    </source>
</evidence>
<reference evidence="3" key="1">
    <citation type="submission" date="2018-05" db="EMBL/GenBank/DDBJ databases">
        <title>Reclassification of Methylarcula marina and Methylarcula terricola as Paracoccus methylarcula sp.nov., comb.nov. and Paracoccus terricola comb.nov.</title>
        <authorList>
            <person name="Shmareva M.N."/>
            <person name="Doronina N.V."/>
            <person name="Vasilenko O.V."/>
            <person name="Tarlachkov S.V."/>
            <person name="Trotsenko Y.A."/>
        </authorList>
    </citation>
    <scope>NUCLEOTIDE SEQUENCE [LARGE SCALE GENOMIC DNA]</scope>
    <source>
        <strain evidence="3">VKM B-2159</strain>
    </source>
</reference>
<comment type="caution">
    <text evidence="3">The sequence shown here is derived from an EMBL/GenBank/DDBJ whole genome shotgun (WGS) entry which is preliminary data.</text>
</comment>
<dbReference type="PANTHER" id="PTHR38599">
    <property type="entry name" value="CUPIN DOMAIN PROTEIN (AFU_ORTHOLOGUE AFUA_3G13620)"/>
    <property type="match status" value="1"/>
</dbReference>
<feature type="transmembrane region" description="Helical" evidence="1">
    <location>
        <begin position="110"/>
        <end position="130"/>
    </location>
</feature>
<evidence type="ECO:0000256" key="1">
    <source>
        <dbReference type="SAM" id="Phobius"/>
    </source>
</evidence>
<dbReference type="InterPro" id="IPR013096">
    <property type="entry name" value="Cupin_2"/>
</dbReference>
<dbReference type="Proteomes" id="UP000238137">
    <property type="component" value="Unassembled WGS sequence"/>
</dbReference>